<dbReference type="Proteomes" id="UP001106592">
    <property type="component" value="Unassembled WGS sequence"/>
</dbReference>
<gene>
    <name evidence="1" type="ORF">KUO17_03645</name>
</gene>
<evidence type="ECO:0000313" key="2">
    <source>
        <dbReference type="Proteomes" id="UP001106592"/>
    </source>
</evidence>
<dbReference type="AlphaFoldDB" id="A0A9Q2XF71"/>
<accession>A0A9Q2XF71</accession>
<reference evidence="1" key="2">
    <citation type="journal article" date="2023" name="Plant Pathol.">
        <title>Dismantling and reorganizing Pseudomonas marginalis sensu#lato.</title>
        <authorList>
            <person name="Sawada H."/>
            <person name="Fujikawa T."/>
            <person name="Satou M."/>
        </authorList>
    </citation>
    <scope>NUCLEOTIDE SEQUENCE</scope>
    <source>
        <strain evidence="1">MAFF 301350</strain>
    </source>
</reference>
<dbReference type="RefSeq" id="WP_217973660.1">
    <property type="nucleotide sequence ID" value="NZ_JAHTBI010000010.1"/>
</dbReference>
<name>A0A9Q2XF71_9PSED</name>
<comment type="caution">
    <text evidence="1">The sequence shown here is derived from an EMBL/GenBank/DDBJ whole genome shotgun (WGS) entry which is preliminary data.</text>
</comment>
<dbReference type="EMBL" id="JAHTBI010000010">
    <property type="protein sequence ID" value="MBV6286141.1"/>
    <property type="molecule type" value="Genomic_DNA"/>
</dbReference>
<organism evidence="1 2">
    <name type="scientific">Pseudomonas aegrilactucae</name>
    <dbReference type="NCBI Taxonomy" id="2854028"/>
    <lineage>
        <taxon>Bacteria</taxon>
        <taxon>Pseudomonadati</taxon>
        <taxon>Pseudomonadota</taxon>
        <taxon>Gammaproteobacteria</taxon>
        <taxon>Pseudomonadales</taxon>
        <taxon>Pseudomonadaceae</taxon>
        <taxon>Pseudomonas</taxon>
    </lineage>
</organism>
<keyword evidence="2" id="KW-1185">Reference proteome</keyword>
<reference evidence="1" key="1">
    <citation type="journal article" date="2022" name="Int. J. Syst. Evol. Microbiol.">
        <title>Pseudomonas aegrilactucae sp. nov. and Pseudomonas morbosilactucae sp. nov., pathogens causing bacterial rot of lettuce in Japan.</title>
        <authorList>
            <person name="Sawada H."/>
            <person name="Fujikawa T."/>
            <person name="Satou M."/>
        </authorList>
    </citation>
    <scope>NUCLEOTIDE SEQUENCE</scope>
    <source>
        <strain evidence="1">MAFF 301350</strain>
    </source>
</reference>
<protein>
    <submittedName>
        <fullName evidence="1">Uncharacterized protein</fullName>
    </submittedName>
</protein>
<proteinExistence type="predicted"/>
<sequence>MTDYAAPTIDALNNGALAFDPNGKAWVSVNSKKTWFGSTLELFVRDEGGALIYSGVMPVPNRDRIATWDIALEWFRDYLDKPLKTYYTLTKEGVPPVQSAVLPFTVKDSFDAPMELDLAADNHLVFYNSYMTLIPPPRTPAYAQFTRALSQAAGYISSAPDVASVDASGRVSILGNSPAEPPLTITAVDAAGTPLASYTLSIRGVRELNLLSAQPDLDAAGAARIVEALPGFRLPNADDFRRFNDLYAQLDPGIGQYLKLPGNGLLGGPDNAGNVTFFDFETQGVTSVDATQKGYAVGITGA</sequence>
<evidence type="ECO:0000313" key="1">
    <source>
        <dbReference type="EMBL" id="MBV6286141.1"/>
    </source>
</evidence>